<keyword evidence="3" id="KW-1185">Reference proteome</keyword>
<comment type="caution">
    <text evidence="2">The sequence shown here is derived from an EMBL/GenBank/DDBJ whole genome shotgun (WGS) entry which is preliminary data.</text>
</comment>
<keyword evidence="1" id="KW-1133">Transmembrane helix</keyword>
<protein>
    <submittedName>
        <fullName evidence="2">Uncharacterized protein</fullName>
    </submittedName>
</protein>
<keyword evidence="1" id="KW-0472">Membrane</keyword>
<dbReference type="Proteomes" id="UP000623301">
    <property type="component" value="Unassembled WGS sequence"/>
</dbReference>
<name>A0ABS0WTZ4_9FLAO</name>
<dbReference type="RefSeq" id="WP_198842119.1">
    <property type="nucleotide sequence ID" value="NZ_JAEHFJ010000007.1"/>
</dbReference>
<dbReference type="EMBL" id="JAEHFJ010000007">
    <property type="protein sequence ID" value="MBJ2175455.1"/>
    <property type="molecule type" value="Genomic_DNA"/>
</dbReference>
<accession>A0ABS0WTZ4</accession>
<reference evidence="2 3" key="1">
    <citation type="submission" date="2020-12" db="EMBL/GenBank/DDBJ databases">
        <title>Aureibaculum luteum sp. nov. and Aureibaculum flavum sp. nov., novel members of the family Flavobacteriaceae isolated from Antarctic intertidal sediments.</title>
        <authorList>
            <person name="He X."/>
            <person name="Zhang X."/>
        </authorList>
    </citation>
    <scope>NUCLEOTIDE SEQUENCE [LARGE SCALE GENOMIC DNA]</scope>
    <source>
        <strain evidence="2 3">A20</strain>
    </source>
</reference>
<gene>
    <name evidence="2" type="ORF">JBL43_14480</name>
</gene>
<evidence type="ECO:0000313" key="2">
    <source>
        <dbReference type="EMBL" id="MBJ2175455.1"/>
    </source>
</evidence>
<evidence type="ECO:0000313" key="3">
    <source>
        <dbReference type="Proteomes" id="UP000623301"/>
    </source>
</evidence>
<sequence length="173" mass="20280">MENIFNNQLIQGIIIGLVVAIIPSIINYYNNKKIEKVKHEYLKKINNMQPFTASEILKKENYLNSKRDIIYQSVNLMSREFASKKWIGKQVPKNRKIDEKRPTESEINDCFGKLCIFVDDEKVLKQYFKIFGTQSSAADWGIYLDLVRKDLDYGNVSISPELFPYFFNTINSY</sequence>
<keyword evidence="1" id="KW-0812">Transmembrane</keyword>
<evidence type="ECO:0000256" key="1">
    <source>
        <dbReference type="SAM" id="Phobius"/>
    </source>
</evidence>
<feature type="transmembrane region" description="Helical" evidence="1">
    <location>
        <begin position="12"/>
        <end position="29"/>
    </location>
</feature>
<proteinExistence type="predicted"/>
<organism evidence="2 3">
    <name type="scientific">Aureibaculum flavum</name>
    <dbReference type="NCBI Taxonomy" id="2795986"/>
    <lineage>
        <taxon>Bacteria</taxon>
        <taxon>Pseudomonadati</taxon>
        <taxon>Bacteroidota</taxon>
        <taxon>Flavobacteriia</taxon>
        <taxon>Flavobacteriales</taxon>
        <taxon>Flavobacteriaceae</taxon>
        <taxon>Aureibaculum</taxon>
    </lineage>
</organism>